<reference evidence="4 5" key="1">
    <citation type="submission" date="2009-11" db="EMBL/GenBank/DDBJ databases">
        <title>Annotation of Allomyces macrogynus ATCC 38327.</title>
        <authorList>
            <consortium name="The Broad Institute Genome Sequencing Platform"/>
            <person name="Russ C."/>
            <person name="Cuomo C."/>
            <person name="Burger G."/>
            <person name="Gray M.W."/>
            <person name="Holland P.W.H."/>
            <person name="King N."/>
            <person name="Lang F.B.F."/>
            <person name="Roger A.J."/>
            <person name="Ruiz-Trillo I."/>
            <person name="Young S.K."/>
            <person name="Zeng Q."/>
            <person name="Gargeya S."/>
            <person name="Fitzgerald M."/>
            <person name="Haas B."/>
            <person name="Abouelleil A."/>
            <person name="Alvarado L."/>
            <person name="Arachchi H.M."/>
            <person name="Berlin A."/>
            <person name="Chapman S.B."/>
            <person name="Gearin G."/>
            <person name="Goldberg J."/>
            <person name="Griggs A."/>
            <person name="Gujja S."/>
            <person name="Hansen M."/>
            <person name="Heiman D."/>
            <person name="Howarth C."/>
            <person name="Larimer J."/>
            <person name="Lui A."/>
            <person name="MacDonald P.J.P."/>
            <person name="McCowen C."/>
            <person name="Montmayeur A."/>
            <person name="Murphy C."/>
            <person name="Neiman D."/>
            <person name="Pearson M."/>
            <person name="Priest M."/>
            <person name="Roberts A."/>
            <person name="Saif S."/>
            <person name="Shea T."/>
            <person name="Sisk P."/>
            <person name="Stolte C."/>
            <person name="Sykes S."/>
            <person name="Wortman J."/>
            <person name="Nusbaum C."/>
            <person name="Birren B."/>
        </authorList>
    </citation>
    <scope>NUCLEOTIDE SEQUENCE [LARGE SCALE GENOMIC DNA]</scope>
    <source>
        <strain evidence="4 5">ATCC 38327</strain>
    </source>
</reference>
<evidence type="ECO:0000256" key="1">
    <source>
        <dbReference type="SAM" id="MobiDB-lite"/>
    </source>
</evidence>
<dbReference type="PANTHER" id="PTHR22642:SF2">
    <property type="entry name" value="PROTEIN LONG AFTER FAR-RED 3"/>
    <property type="match status" value="1"/>
</dbReference>
<dbReference type="EMBL" id="GG745348">
    <property type="protein sequence ID" value="KNE65851.1"/>
    <property type="molecule type" value="Genomic_DNA"/>
</dbReference>
<evidence type="ECO:0000313" key="5">
    <source>
        <dbReference type="Proteomes" id="UP000054350"/>
    </source>
</evidence>
<dbReference type="OrthoDB" id="3501663at2759"/>
<dbReference type="eggNOG" id="ENOG502QSHE">
    <property type="taxonomic scope" value="Eukaryota"/>
</dbReference>
<evidence type="ECO:0000256" key="2">
    <source>
        <dbReference type="SAM" id="Phobius"/>
    </source>
</evidence>
<dbReference type="VEuPathDB" id="FungiDB:AMAG_09819"/>
<sequence length="682" mass="73214">MSKNAGLRKRADAPHTTASLDLPPAFARRPPNAPDYVAPNLGDPNDPDAAYTEPRAPRPGMLIGLCVGVAVSLTLYLVVFYETISTPTDAAGYTADGTNLLDVTRLTLVHNVTVRTMDPAVPDGAALLVRGNEIARIIGANDAAYTLQSLRGTGVTVVNGHGAYVYPGLMDSHGHFLGHGLALSRPNLVGLPSVSAVRTVLRDFIAQSPDDSYSDTRWLVGNGWDHTTWTDATDGAGAFPTAADLDSDPVLTSIPIALQRIDVHAYWLNQRAISLLGQLPLDVAGGAIKRDPITQEPAGVFVDNAMFLVDNVMPAPVDADWDAALTRAQTDLVRFGVTAVGDAGVLPPAMAALVRGAHSGELKVRVHAMISCPQDVQHQHIQAPAPAFCAETVQGLVEAARNVSDRVAIRSVKLFLDGALGSHGAALIRPYDDASETKGIVRCSSWECPELNEVVRKWDAAGFQVNIHAIGDHANQLAINALEQVKAEKRPRIEHAQILTLEDIDRVAKLGILPSMQPTHATSDMGYAQSRLGLDRLRGAYAWQRFLQAGVTHLPLSSDFPVESPDPLEGMYSAIARMDHDAKSPHGDQTPWFADQALTPYQAVKGFTSDAAYASFMDTIIGTIAPGKRADLVFTDVDLAHITNAQELLPKSGKRRVLATWIDGKCVYEKDAWCARGVEVQL</sequence>
<dbReference type="GO" id="GO:0016810">
    <property type="term" value="F:hydrolase activity, acting on carbon-nitrogen (but not peptide) bonds"/>
    <property type="evidence" value="ECO:0007669"/>
    <property type="project" value="InterPro"/>
</dbReference>
<dbReference type="SUPFAM" id="SSF51556">
    <property type="entry name" value="Metallo-dependent hydrolases"/>
    <property type="match status" value="1"/>
</dbReference>
<feature type="region of interest" description="Disordered" evidence="1">
    <location>
        <begin position="1"/>
        <end position="53"/>
    </location>
</feature>
<dbReference type="CDD" id="cd01300">
    <property type="entry name" value="YtcJ_like"/>
    <property type="match status" value="1"/>
</dbReference>
<dbReference type="Gene3D" id="3.10.310.70">
    <property type="match status" value="1"/>
</dbReference>
<protein>
    <recommendedName>
        <fullName evidence="3">Amidohydrolase 3 domain-containing protein</fullName>
    </recommendedName>
</protein>
<dbReference type="InterPro" id="IPR033932">
    <property type="entry name" value="YtcJ-like"/>
</dbReference>
<dbReference type="OMA" id="YYWGDRH"/>
<dbReference type="AlphaFoldDB" id="A0A0L0STN3"/>
<feature type="transmembrane region" description="Helical" evidence="2">
    <location>
        <begin position="61"/>
        <end position="81"/>
    </location>
</feature>
<reference evidence="5" key="2">
    <citation type="submission" date="2009-11" db="EMBL/GenBank/DDBJ databases">
        <title>The Genome Sequence of Allomyces macrogynus strain ATCC 38327.</title>
        <authorList>
            <consortium name="The Broad Institute Genome Sequencing Platform"/>
            <person name="Russ C."/>
            <person name="Cuomo C."/>
            <person name="Shea T."/>
            <person name="Young S.K."/>
            <person name="Zeng Q."/>
            <person name="Koehrsen M."/>
            <person name="Haas B."/>
            <person name="Borodovsky M."/>
            <person name="Guigo R."/>
            <person name="Alvarado L."/>
            <person name="Berlin A."/>
            <person name="Borenstein D."/>
            <person name="Chen Z."/>
            <person name="Engels R."/>
            <person name="Freedman E."/>
            <person name="Gellesch M."/>
            <person name="Goldberg J."/>
            <person name="Griggs A."/>
            <person name="Gujja S."/>
            <person name="Heiman D."/>
            <person name="Hepburn T."/>
            <person name="Howarth C."/>
            <person name="Jen D."/>
            <person name="Larson L."/>
            <person name="Lewis B."/>
            <person name="Mehta T."/>
            <person name="Park D."/>
            <person name="Pearson M."/>
            <person name="Roberts A."/>
            <person name="Saif S."/>
            <person name="Shenoy N."/>
            <person name="Sisk P."/>
            <person name="Stolte C."/>
            <person name="Sykes S."/>
            <person name="Walk T."/>
            <person name="White J."/>
            <person name="Yandava C."/>
            <person name="Burger G."/>
            <person name="Gray M.W."/>
            <person name="Holland P.W.H."/>
            <person name="King N."/>
            <person name="Lang F.B.F."/>
            <person name="Roger A.J."/>
            <person name="Ruiz-Trillo I."/>
            <person name="Lander E."/>
            <person name="Nusbaum C."/>
        </authorList>
    </citation>
    <scope>NUCLEOTIDE SEQUENCE [LARGE SCALE GENOMIC DNA]</scope>
    <source>
        <strain evidence="5">ATCC 38327</strain>
    </source>
</reference>
<dbReference type="Gene3D" id="3.20.20.140">
    <property type="entry name" value="Metal-dependent hydrolases"/>
    <property type="match status" value="1"/>
</dbReference>
<dbReference type="PANTHER" id="PTHR22642">
    <property type="entry name" value="IMIDAZOLONEPROPIONASE"/>
    <property type="match status" value="1"/>
</dbReference>
<dbReference type="InterPro" id="IPR013108">
    <property type="entry name" value="Amidohydro_3"/>
</dbReference>
<dbReference type="InterPro" id="IPR011059">
    <property type="entry name" value="Metal-dep_hydrolase_composite"/>
</dbReference>
<dbReference type="STRING" id="578462.A0A0L0STN3"/>
<keyword evidence="5" id="KW-1185">Reference proteome</keyword>
<gene>
    <name evidence="4" type="ORF">AMAG_09819</name>
</gene>
<keyword evidence="2" id="KW-0812">Transmembrane</keyword>
<feature type="domain" description="Amidohydrolase 3" evidence="3">
    <location>
        <begin position="157"/>
        <end position="668"/>
    </location>
</feature>
<dbReference type="InterPro" id="IPR032466">
    <property type="entry name" value="Metal_Hydrolase"/>
</dbReference>
<dbReference type="Proteomes" id="UP000054350">
    <property type="component" value="Unassembled WGS sequence"/>
</dbReference>
<accession>A0A0L0STN3</accession>
<dbReference type="Pfam" id="PF07969">
    <property type="entry name" value="Amidohydro_3"/>
    <property type="match status" value="1"/>
</dbReference>
<keyword evidence="2" id="KW-1133">Transmembrane helix</keyword>
<keyword evidence="2" id="KW-0472">Membrane</keyword>
<dbReference type="SUPFAM" id="SSF51338">
    <property type="entry name" value="Composite domain of metallo-dependent hydrolases"/>
    <property type="match status" value="1"/>
</dbReference>
<proteinExistence type="predicted"/>
<evidence type="ECO:0000313" key="4">
    <source>
        <dbReference type="EMBL" id="KNE65851.1"/>
    </source>
</evidence>
<organism evidence="4 5">
    <name type="scientific">Allomyces macrogynus (strain ATCC 38327)</name>
    <name type="common">Allomyces javanicus var. macrogynus</name>
    <dbReference type="NCBI Taxonomy" id="578462"/>
    <lineage>
        <taxon>Eukaryota</taxon>
        <taxon>Fungi</taxon>
        <taxon>Fungi incertae sedis</taxon>
        <taxon>Blastocladiomycota</taxon>
        <taxon>Blastocladiomycetes</taxon>
        <taxon>Blastocladiales</taxon>
        <taxon>Blastocladiaceae</taxon>
        <taxon>Allomyces</taxon>
    </lineage>
</organism>
<evidence type="ECO:0000259" key="3">
    <source>
        <dbReference type="Pfam" id="PF07969"/>
    </source>
</evidence>
<dbReference type="Gene3D" id="2.30.40.10">
    <property type="entry name" value="Urease, subunit C, domain 1"/>
    <property type="match status" value="1"/>
</dbReference>
<name>A0A0L0STN3_ALLM3</name>